<proteinExistence type="predicted"/>
<dbReference type="EMBL" id="JBHFFA010000008">
    <property type="protein sequence ID" value="KAL2608256.1"/>
    <property type="molecule type" value="Genomic_DNA"/>
</dbReference>
<evidence type="ECO:0000256" key="1">
    <source>
        <dbReference type="SAM" id="Phobius"/>
    </source>
</evidence>
<evidence type="ECO:0000313" key="3">
    <source>
        <dbReference type="Proteomes" id="UP001605036"/>
    </source>
</evidence>
<keyword evidence="1" id="KW-1133">Transmembrane helix</keyword>
<dbReference type="Proteomes" id="UP001605036">
    <property type="component" value="Unassembled WGS sequence"/>
</dbReference>
<dbReference type="AlphaFoldDB" id="A0ABD1XH40"/>
<organism evidence="2 3">
    <name type="scientific">Riccia fluitans</name>
    <dbReference type="NCBI Taxonomy" id="41844"/>
    <lineage>
        <taxon>Eukaryota</taxon>
        <taxon>Viridiplantae</taxon>
        <taxon>Streptophyta</taxon>
        <taxon>Embryophyta</taxon>
        <taxon>Marchantiophyta</taxon>
        <taxon>Marchantiopsida</taxon>
        <taxon>Marchantiidae</taxon>
        <taxon>Marchantiales</taxon>
        <taxon>Ricciaceae</taxon>
        <taxon>Riccia</taxon>
    </lineage>
</organism>
<keyword evidence="3" id="KW-1185">Reference proteome</keyword>
<keyword evidence="1" id="KW-0472">Membrane</keyword>
<name>A0ABD1XH40_9MARC</name>
<protein>
    <submittedName>
        <fullName evidence="2">Uncharacterized protein</fullName>
    </submittedName>
</protein>
<comment type="caution">
    <text evidence="2">The sequence shown here is derived from an EMBL/GenBank/DDBJ whole genome shotgun (WGS) entry which is preliminary data.</text>
</comment>
<evidence type="ECO:0000313" key="2">
    <source>
        <dbReference type="EMBL" id="KAL2608256.1"/>
    </source>
</evidence>
<keyword evidence="1" id="KW-0812">Transmembrane</keyword>
<accession>A0ABD1XH40</accession>
<feature type="transmembrane region" description="Helical" evidence="1">
    <location>
        <begin position="33"/>
        <end position="58"/>
    </location>
</feature>
<gene>
    <name evidence="2" type="ORF">R1flu_026829</name>
</gene>
<sequence>MNWVPDVDSPTSNSDTNLADTRVSANISEFVRAVLLGLLTGVLALVFVVFMCVMIAIWRRRALYNQFNGGAVVIGTTENSNEEEMNVISKSNLDTHRQNPNFTVLMPGESIPTHVARLRV</sequence>
<reference evidence="2 3" key="1">
    <citation type="submission" date="2024-09" db="EMBL/GenBank/DDBJ databases">
        <title>Chromosome-scale assembly of Riccia fluitans.</title>
        <authorList>
            <person name="Paukszto L."/>
            <person name="Sawicki J."/>
            <person name="Karawczyk K."/>
            <person name="Piernik-Szablinska J."/>
            <person name="Szczecinska M."/>
            <person name="Mazdziarz M."/>
        </authorList>
    </citation>
    <scope>NUCLEOTIDE SEQUENCE [LARGE SCALE GENOMIC DNA]</scope>
    <source>
        <strain evidence="2">Rf_01</strain>
        <tissue evidence="2">Aerial parts of the thallus</tissue>
    </source>
</reference>